<dbReference type="GO" id="GO:0016020">
    <property type="term" value="C:membrane"/>
    <property type="evidence" value="ECO:0007669"/>
    <property type="project" value="UniProtKB-SubCell"/>
</dbReference>
<dbReference type="PANTHER" id="PTHR32322:SF2">
    <property type="entry name" value="EAMA DOMAIN-CONTAINING PROTEIN"/>
    <property type="match status" value="1"/>
</dbReference>
<comment type="similarity">
    <text evidence="2">Belongs to the EamA transporter family.</text>
</comment>
<feature type="domain" description="EamA" evidence="7">
    <location>
        <begin position="23"/>
        <end position="147"/>
    </location>
</feature>
<feature type="transmembrane region" description="Helical" evidence="6">
    <location>
        <begin position="219"/>
        <end position="240"/>
    </location>
</feature>
<dbReference type="Proteomes" id="UP000235114">
    <property type="component" value="Unassembled WGS sequence"/>
</dbReference>
<feature type="transmembrane region" description="Helical" evidence="6">
    <location>
        <begin position="133"/>
        <end position="152"/>
    </location>
</feature>
<accession>A0A2N5GP99</accession>
<name>A0A2N5GP99_9BACI</name>
<feature type="transmembrane region" description="Helical" evidence="6">
    <location>
        <begin position="107"/>
        <end position="124"/>
    </location>
</feature>
<keyword evidence="4 6" id="KW-1133">Transmembrane helix</keyword>
<dbReference type="AlphaFoldDB" id="A0A2N5GP99"/>
<evidence type="ECO:0000256" key="2">
    <source>
        <dbReference type="ARBA" id="ARBA00007362"/>
    </source>
</evidence>
<dbReference type="InterPro" id="IPR050638">
    <property type="entry name" value="AA-Vitamin_Transporters"/>
</dbReference>
<feature type="transmembrane region" description="Helical" evidence="6">
    <location>
        <begin position="79"/>
        <end position="101"/>
    </location>
</feature>
<feature type="transmembrane region" description="Helical" evidence="6">
    <location>
        <begin position="158"/>
        <end position="177"/>
    </location>
</feature>
<dbReference type="Proteomes" id="UP000234951">
    <property type="component" value="Unassembled WGS sequence"/>
</dbReference>
<dbReference type="Pfam" id="PF00892">
    <property type="entry name" value="EamA"/>
    <property type="match status" value="2"/>
</dbReference>
<feature type="domain" description="EamA" evidence="7">
    <location>
        <begin position="159"/>
        <end position="291"/>
    </location>
</feature>
<feature type="transmembrane region" description="Helical" evidence="6">
    <location>
        <begin position="274"/>
        <end position="290"/>
    </location>
</feature>
<feature type="transmembrane region" description="Helical" evidence="6">
    <location>
        <begin position="46"/>
        <end position="67"/>
    </location>
</feature>
<evidence type="ECO:0000256" key="3">
    <source>
        <dbReference type="ARBA" id="ARBA00022692"/>
    </source>
</evidence>
<evidence type="ECO:0000259" key="7">
    <source>
        <dbReference type="Pfam" id="PF00892"/>
    </source>
</evidence>
<evidence type="ECO:0000256" key="1">
    <source>
        <dbReference type="ARBA" id="ARBA00004127"/>
    </source>
</evidence>
<proteinExistence type="inferred from homology"/>
<evidence type="ECO:0000313" key="9">
    <source>
        <dbReference type="EMBL" id="PLS00601.1"/>
    </source>
</evidence>
<feature type="transmembrane region" description="Helical" evidence="6">
    <location>
        <begin position="20"/>
        <end position="40"/>
    </location>
</feature>
<feature type="transmembrane region" description="Helical" evidence="6">
    <location>
        <begin position="252"/>
        <end position="268"/>
    </location>
</feature>
<feature type="transmembrane region" description="Helical" evidence="6">
    <location>
        <begin position="189"/>
        <end position="207"/>
    </location>
</feature>
<evidence type="ECO:0000256" key="5">
    <source>
        <dbReference type="ARBA" id="ARBA00023136"/>
    </source>
</evidence>
<evidence type="ECO:0000313" key="11">
    <source>
        <dbReference type="Proteomes" id="UP000235114"/>
    </source>
</evidence>
<evidence type="ECO:0000313" key="8">
    <source>
        <dbReference type="EMBL" id="PLR84397.1"/>
    </source>
</evidence>
<keyword evidence="5 6" id="KW-0472">Membrane</keyword>
<dbReference type="RefSeq" id="WP_101576363.1">
    <property type="nucleotide sequence ID" value="NZ_PGVA01000013.1"/>
</dbReference>
<gene>
    <name evidence="8" type="ORF">CU635_06490</name>
    <name evidence="9" type="ORF">CVD25_02305</name>
</gene>
<organism evidence="8 10">
    <name type="scientific">Bacillus canaveralius</name>
    <dbReference type="NCBI Taxonomy" id="1403243"/>
    <lineage>
        <taxon>Bacteria</taxon>
        <taxon>Bacillati</taxon>
        <taxon>Bacillota</taxon>
        <taxon>Bacilli</taxon>
        <taxon>Bacillales</taxon>
        <taxon>Bacillaceae</taxon>
        <taxon>Bacillus</taxon>
    </lineage>
</organism>
<dbReference type="OrthoDB" id="9809509at2"/>
<comment type="caution">
    <text evidence="8">The sequence shown here is derived from an EMBL/GenBank/DDBJ whole genome shotgun (WGS) entry which is preliminary data.</text>
</comment>
<keyword evidence="11" id="KW-1185">Reference proteome</keyword>
<dbReference type="SUPFAM" id="SSF103481">
    <property type="entry name" value="Multidrug resistance efflux transporter EmrE"/>
    <property type="match status" value="2"/>
</dbReference>
<evidence type="ECO:0000256" key="4">
    <source>
        <dbReference type="ARBA" id="ARBA00022989"/>
    </source>
</evidence>
<evidence type="ECO:0000313" key="10">
    <source>
        <dbReference type="Proteomes" id="UP000234951"/>
    </source>
</evidence>
<sequence length="296" mass="32277">MMLEQIKRVPNLKPELKNSLIPVLFVLLWSSGAIFVELGLHDSTPFAFVSLRFVLSMLIMWLICLLIKSPIPKSFAEWRNILITGLFLQAGYQVFFFLALAYEVSPGILSIILGAQPILTTIATRQKTSFGKWAGLILGIAGLVLVVGDSIFAGTLSVLGISSTLLSLAFITAGTILQKRVTVSMPTNLAIQYTGGSVVLLLLTPIFESSSVNWTITFWIALAWMVLVISIGASMLLFYLIRIGNLTNVTSLLYCVPPVTALLDYFIFGHTLSIIAILGMLLIIAGLILINRKGLT</sequence>
<dbReference type="InterPro" id="IPR000620">
    <property type="entry name" value="EamA_dom"/>
</dbReference>
<comment type="subcellular location">
    <subcellularLocation>
        <location evidence="1">Endomembrane system</location>
        <topology evidence="1">Multi-pass membrane protein</topology>
    </subcellularLocation>
</comment>
<keyword evidence="3 6" id="KW-0812">Transmembrane</keyword>
<reference evidence="9 11" key="2">
    <citation type="submission" date="2017-12" db="EMBL/GenBank/DDBJ databases">
        <title>Comparative Functional Genomics of Dry Heat Resistant strains isolated from the Viking Spacecraft.</title>
        <authorList>
            <person name="Seuylemezian A."/>
            <person name="Cooper K."/>
            <person name="Vaishampayan P."/>
        </authorList>
    </citation>
    <scope>NUCLEOTIDE SEQUENCE [LARGE SCALE GENOMIC DNA]</scope>
    <source>
        <strain evidence="9 11">ATCC 29669</strain>
    </source>
</reference>
<dbReference type="EMBL" id="PGVA01000013">
    <property type="protein sequence ID" value="PLR84397.1"/>
    <property type="molecule type" value="Genomic_DNA"/>
</dbReference>
<reference evidence="8 10" key="1">
    <citation type="submission" date="2017-11" db="EMBL/GenBank/DDBJ databases">
        <title>Comparitive Functional Genomics of Dry Heat Resistant strains isolated from the Viking Spacecraft.</title>
        <authorList>
            <person name="Seuylemezian A."/>
            <person name="Cooper K."/>
            <person name="Vaishampayan P."/>
        </authorList>
    </citation>
    <scope>NUCLEOTIDE SEQUENCE [LARGE SCALE GENOMIC DNA]</scope>
    <source>
        <strain evidence="8 10">M4.6</strain>
    </source>
</reference>
<dbReference type="InterPro" id="IPR037185">
    <property type="entry name" value="EmrE-like"/>
</dbReference>
<protein>
    <submittedName>
        <fullName evidence="8">EamA family transporter</fullName>
    </submittedName>
</protein>
<evidence type="ECO:0000256" key="6">
    <source>
        <dbReference type="SAM" id="Phobius"/>
    </source>
</evidence>
<dbReference type="PANTHER" id="PTHR32322">
    <property type="entry name" value="INNER MEMBRANE TRANSPORTER"/>
    <property type="match status" value="1"/>
</dbReference>
<dbReference type="EMBL" id="PGVD01000008">
    <property type="protein sequence ID" value="PLS00601.1"/>
    <property type="molecule type" value="Genomic_DNA"/>
</dbReference>